<dbReference type="Proteomes" id="UP001056981">
    <property type="component" value="Chromosome"/>
</dbReference>
<dbReference type="AlphaFoldDB" id="A0A9Q9BNI7"/>
<proteinExistence type="predicted"/>
<organism evidence="1 2">
    <name type="scientific">Treponema denticola</name>
    <dbReference type="NCBI Taxonomy" id="158"/>
    <lineage>
        <taxon>Bacteria</taxon>
        <taxon>Pseudomonadati</taxon>
        <taxon>Spirochaetota</taxon>
        <taxon>Spirochaetia</taxon>
        <taxon>Spirochaetales</taxon>
        <taxon>Treponemataceae</taxon>
        <taxon>Treponema</taxon>
    </lineage>
</organism>
<accession>A0A9Q9BNI7</accession>
<evidence type="ECO:0000313" key="2">
    <source>
        <dbReference type="Proteomes" id="UP001056981"/>
    </source>
</evidence>
<name>A0A9Q9BNI7_TREDN</name>
<dbReference type="RefSeq" id="WP_253717519.1">
    <property type="nucleotide sequence ID" value="NZ_CP051522.1"/>
</dbReference>
<dbReference type="EMBL" id="CP051635">
    <property type="protein sequence ID" value="UTD01004.1"/>
    <property type="molecule type" value="Genomic_DNA"/>
</dbReference>
<protein>
    <submittedName>
        <fullName evidence="1">Uncharacterized protein</fullName>
    </submittedName>
</protein>
<evidence type="ECO:0000313" key="1">
    <source>
        <dbReference type="EMBL" id="UTD01004.1"/>
    </source>
</evidence>
<gene>
    <name evidence="1" type="ORF">E4N86_09965</name>
</gene>
<reference evidence="1" key="1">
    <citation type="submission" date="2020-04" db="EMBL/GenBank/DDBJ databases">
        <title>Comparative genomics of oral phylogroup-2 Treponema strains.</title>
        <authorList>
            <person name="Zeng H."/>
            <person name="Chan Y.K."/>
            <person name="Watt R.M."/>
        </authorList>
    </citation>
    <scope>NUCLEOTIDE SEQUENCE</scope>
    <source>
        <strain evidence="1">OMZ 905</strain>
    </source>
</reference>
<sequence>MIYVKFYSKTKDYFLEDINRKPSAEIEKIINNPDADIIYQSPHTNKIIWASKRMDENCVSIIAFDETANKIASIKLEDELSDSDIAFTSLNEENRIIVSFTAGQDGSQDYCIELTQNELKIIYKFPENLSYMFSFDKYALLADFYSSVFFKIFSSDFTPIAEKTYSLFKEDSLSNVQKINDSFGIFCTTEGKCYVFDLSALELIDELIIDCKIDDLEKNWAVNALFQTRDEMIFEYRHYKNGKESIEWISVDKLYLDKLIKEKKL</sequence>